<reference evidence="2" key="1">
    <citation type="journal article" date="2019" name="Curr. Biol.">
        <title>Genome Sequence of Striga asiatica Provides Insight into the Evolution of Plant Parasitism.</title>
        <authorList>
            <person name="Yoshida S."/>
            <person name="Kim S."/>
            <person name="Wafula E.K."/>
            <person name="Tanskanen J."/>
            <person name="Kim Y.M."/>
            <person name="Honaas L."/>
            <person name="Yang Z."/>
            <person name="Spallek T."/>
            <person name="Conn C.E."/>
            <person name="Ichihashi Y."/>
            <person name="Cheong K."/>
            <person name="Cui S."/>
            <person name="Der J.P."/>
            <person name="Gundlach H."/>
            <person name="Jiao Y."/>
            <person name="Hori C."/>
            <person name="Ishida J.K."/>
            <person name="Kasahara H."/>
            <person name="Kiba T."/>
            <person name="Kim M.S."/>
            <person name="Koo N."/>
            <person name="Laohavisit A."/>
            <person name="Lee Y.H."/>
            <person name="Lumba S."/>
            <person name="McCourt P."/>
            <person name="Mortimer J.C."/>
            <person name="Mutuku J.M."/>
            <person name="Nomura T."/>
            <person name="Sasaki-Sekimoto Y."/>
            <person name="Seto Y."/>
            <person name="Wang Y."/>
            <person name="Wakatake T."/>
            <person name="Sakakibara H."/>
            <person name="Demura T."/>
            <person name="Yamaguchi S."/>
            <person name="Yoneyama K."/>
            <person name="Manabe R.I."/>
            <person name="Nelson D.C."/>
            <person name="Schulman A.H."/>
            <person name="Timko M.P."/>
            <person name="dePamphilis C.W."/>
            <person name="Choi D."/>
            <person name="Shirasu K."/>
        </authorList>
    </citation>
    <scope>NUCLEOTIDE SEQUENCE [LARGE SCALE GENOMIC DNA]</scope>
    <source>
        <strain evidence="2">cv. UVA1</strain>
    </source>
</reference>
<evidence type="ECO:0000313" key="2">
    <source>
        <dbReference type="Proteomes" id="UP000325081"/>
    </source>
</evidence>
<organism evidence="1 2">
    <name type="scientific">Striga asiatica</name>
    <name type="common">Asiatic witchweed</name>
    <name type="synonym">Buchnera asiatica</name>
    <dbReference type="NCBI Taxonomy" id="4170"/>
    <lineage>
        <taxon>Eukaryota</taxon>
        <taxon>Viridiplantae</taxon>
        <taxon>Streptophyta</taxon>
        <taxon>Embryophyta</taxon>
        <taxon>Tracheophyta</taxon>
        <taxon>Spermatophyta</taxon>
        <taxon>Magnoliopsida</taxon>
        <taxon>eudicotyledons</taxon>
        <taxon>Gunneridae</taxon>
        <taxon>Pentapetalae</taxon>
        <taxon>asterids</taxon>
        <taxon>lamiids</taxon>
        <taxon>Lamiales</taxon>
        <taxon>Orobanchaceae</taxon>
        <taxon>Buchnereae</taxon>
        <taxon>Striga</taxon>
    </lineage>
</organism>
<comment type="caution">
    <text evidence="1">The sequence shown here is derived from an EMBL/GenBank/DDBJ whole genome shotgun (WGS) entry which is preliminary data.</text>
</comment>
<accession>A0A5A7PAE3</accession>
<gene>
    <name evidence="1" type="ORF">STAS_05689</name>
</gene>
<sequence>MVLLSGVLQIQFFRLLLGRSLRESRGHLAGVWQIRNRIHGPKRRSVELQGDGTVVAVAILLVALVARWRRRARVAGCRDWLCRRRRPRRLAVPAVVQLWMDRGRVCVCFFPTV</sequence>
<dbReference type="Proteomes" id="UP000325081">
    <property type="component" value="Unassembled WGS sequence"/>
</dbReference>
<name>A0A5A7PAE3_STRAF</name>
<proteinExistence type="predicted"/>
<dbReference type="EMBL" id="BKCP01004283">
    <property type="protein sequence ID" value="GER29789.1"/>
    <property type="molecule type" value="Genomic_DNA"/>
</dbReference>
<protein>
    <submittedName>
        <fullName evidence="1">Sodium/solute symporter</fullName>
    </submittedName>
</protein>
<evidence type="ECO:0000313" key="1">
    <source>
        <dbReference type="EMBL" id="GER29789.1"/>
    </source>
</evidence>
<keyword evidence="2" id="KW-1185">Reference proteome</keyword>
<dbReference type="AlphaFoldDB" id="A0A5A7PAE3"/>